<evidence type="ECO:0000313" key="1">
    <source>
        <dbReference type="EMBL" id="QGQ25920.1"/>
    </source>
</evidence>
<dbReference type="InterPro" id="IPR005358">
    <property type="entry name" value="Puta_zinc/iron-chelating_dom"/>
</dbReference>
<organism evidence="1 2">
    <name type="scientific">Gimesia benthica</name>
    <dbReference type="NCBI Taxonomy" id="2608982"/>
    <lineage>
        <taxon>Bacteria</taxon>
        <taxon>Pseudomonadati</taxon>
        <taxon>Planctomycetota</taxon>
        <taxon>Planctomycetia</taxon>
        <taxon>Planctomycetales</taxon>
        <taxon>Planctomycetaceae</taxon>
        <taxon>Gimesia</taxon>
    </lineage>
</organism>
<dbReference type="PANTHER" id="PTHR35866:SF1">
    <property type="entry name" value="YKGJ FAMILY CYSTEINE CLUSTER PROTEIN"/>
    <property type="match status" value="1"/>
</dbReference>
<evidence type="ECO:0000313" key="2">
    <source>
        <dbReference type="Proteomes" id="UP000427281"/>
    </source>
</evidence>
<gene>
    <name evidence="1" type="ORF">F1728_26055</name>
</gene>
<keyword evidence="2" id="KW-1185">Reference proteome</keyword>
<dbReference type="EMBL" id="CP043930">
    <property type="protein sequence ID" value="QGQ25920.1"/>
    <property type="molecule type" value="Genomic_DNA"/>
</dbReference>
<dbReference type="RefSeq" id="WP_155366502.1">
    <property type="nucleotide sequence ID" value="NZ_CP043930.1"/>
</dbReference>
<name>A0A6I6ALT0_9PLAN</name>
<accession>A0A6I6ALT0</accession>
<proteinExistence type="predicted"/>
<dbReference type="Proteomes" id="UP000427281">
    <property type="component" value="Chromosome"/>
</dbReference>
<sequence length="143" mass="16103">MSDQNSEQEPWYRDGLNFTCTQCGNCCTGAPGVVWVDDAEIKAIADLTEKSTGEILLMHTRLYAGRRTLTEYANGDCTFFDPEKRGCTIYEARPVQCRTWPFWNSNLKDKASWDSLSPDCPGAGKGAFVSFEEIQKRSEQIDL</sequence>
<protein>
    <submittedName>
        <fullName evidence="1">YkgJ family cysteine cluster protein</fullName>
    </submittedName>
</protein>
<dbReference type="PANTHER" id="PTHR35866">
    <property type="entry name" value="PUTATIVE-RELATED"/>
    <property type="match status" value="1"/>
</dbReference>
<dbReference type="AlphaFoldDB" id="A0A6I6ALT0"/>
<dbReference type="KEGG" id="gim:F1728_26055"/>
<reference evidence="1 2" key="1">
    <citation type="submission" date="2019-09" db="EMBL/GenBank/DDBJ databases">
        <title>Gimesia benthica sp. nov., a novel bacterium isolated from deep-sea water of the Northwest Indian Ocean.</title>
        <authorList>
            <person name="Dai X."/>
        </authorList>
    </citation>
    <scope>NUCLEOTIDE SEQUENCE [LARGE SCALE GENOMIC DNA]</scope>
    <source>
        <strain evidence="1 2">E7</strain>
    </source>
</reference>
<dbReference type="Pfam" id="PF03692">
    <property type="entry name" value="CxxCxxCC"/>
    <property type="match status" value="1"/>
</dbReference>